<keyword evidence="1" id="KW-0175">Coiled coil</keyword>
<sequence length="776" mass="88830">MAKDQERIDELLNKLETLLFRQEQFKKEIDQLRAEIYRLKGSSAPPDDVREVKTYATETIKADSLPIAKKHLPEVEKKESFVESAFGKAIPKVKSDFEKFIGENLISKIGIAITVLGVAVGAKYAIDNQLISPLTRIILGYIVGAGLLGFAFKLKSKYENFSAVLLSGAMAIMYFITFAAYSFYDLFPQSVAFVLMVVFTAFTVFAALQYDRPVIAHIGLVGAYAVPFLLSEGSGKVAVLFTYIAIINAGILIVAIKKYWKSLYYSAFVLTWLIYSAWYMDRYNQEYFGLAFIFLSVYFVIFYITFLSYKLIKKEKYGKGDVVLLLLNSFIFYAFGFDLLERDEVGEHLLGLFSLVNGVIHAAVSFVIYRQRQADKNLFYMAVGLVMVFVTISVPVQLDGNWVTLLWVGEATLLFWIGRSKNVPVYEKLSYPLMALAFISLLHDWSENYESYYYDDLGTRTVFLLNINFLTSILFAGGFGFMTFLNEKISTPENFGDKRGLFKIVRYGIPVIFIFTLYKAFQVEIANYWDQLFLDSEVHADNYERNYALEFFKVIWVLNYTMLFISLLSLANIWEVKNKVLSYVNMVLNLFVLLVFLTQGLYALSELRELYIDQTLSEYYSRGVFYVGVRYVSYLFVALLMFSIHNYVKSFFSGEGFRRAFYLIFHASILWVVSSELINWMDLAGSVQSYKLALSILWGLYAVLLIILGIIKRQKYLRIAAISLFGVTLVKLFLYDLASLDTIGKTIVLVSLGVLLLIISFLYNKYKHVISDEAQN</sequence>
<reference evidence="3" key="1">
    <citation type="submission" date="2021-01" db="EMBL/GenBank/DDBJ databases">
        <title>Fulvivirga kasyanovii gen. nov., sp nov., a novel member of the phylum Bacteroidetes isolated from seawater in a mussel farm.</title>
        <authorList>
            <person name="Zhao L.-H."/>
            <person name="Wang Z.-J."/>
        </authorList>
    </citation>
    <scope>NUCLEOTIDE SEQUENCE</scope>
    <source>
        <strain evidence="3">29W222</strain>
    </source>
</reference>
<feature type="transmembrane region" description="Helical" evidence="2">
    <location>
        <begin position="237"/>
        <end position="256"/>
    </location>
</feature>
<gene>
    <name evidence="3" type="ORF">JMN32_02745</name>
</gene>
<feature type="transmembrane region" description="Helical" evidence="2">
    <location>
        <begin position="105"/>
        <end position="124"/>
    </location>
</feature>
<feature type="transmembrane region" description="Helical" evidence="2">
    <location>
        <begin position="287"/>
        <end position="309"/>
    </location>
</feature>
<feature type="transmembrane region" description="Helical" evidence="2">
    <location>
        <begin position="378"/>
        <end position="396"/>
    </location>
</feature>
<feature type="transmembrane region" description="Helical" evidence="2">
    <location>
        <begin position="463"/>
        <end position="484"/>
    </location>
</feature>
<feature type="transmembrane region" description="Helical" evidence="2">
    <location>
        <begin position="349"/>
        <end position="369"/>
    </location>
</feature>
<dbReference type="Proteomes" id="UP000614216">
    <property type="component" value="Unassembled WGS sequence"/>
</dbReference>
<dbReference type="InterPro" id="IPR019286">
    <property type="entry name" value="DUF2339_TM"/>
</dbReference>
<feature type="transmembrane region" description="Helical" evidence="2">
    <location>
        <begin position="660"/>
        <end position="680"/>
    </location>
</feature>
<evidence type="ECO:0000313" key="3">
    <source>
        <dbReference type="EMBL" id="MBL6445209.1"/>
    </source>
</evidence>
<dbReference type="EMBL" id="JAEUGD010000004">
    <property type="protein sequence ID" value="MBL6445209.1"/>
    <property type="molecule type" value="Genomic_DNA"/>
</dbReference>
<feature type="transmembrane region" description="Helical" evidence="2">
    <location>
        <begin position="586"/>
        <end position="604"/>
    </location>
</feature>
<keyword evidence="2" id="KW-0472">Membrane</keyword>
<feature type="transmembrane region" description="Helical" evidence="2">
    <location>
        <begin position="164"/>
        <end position="184"/>
    </location>
</feature>
<feature type="transmembrane region" description="Helical" evidence="2">
    <location>
        <begin position="554"/>
        <end position="574"/>
    </location>
</feature>
<organism evidence="3 4">
    <name type="scientific">Fulvivirga marina</name>
    <dbReference type="NCBI Taxonomy" id="2494733"/>
    <lineage>
        <taxon>Bacteria</taxon>
        <taxon>Pseudomonadati</taxon>
        <taxon>Bacteroidota</taxon>
        <taxon>Cytophagia</taxon>
        <taxon>Cytophagales</taxon>
        <taxon>Fulvivirgaceae</taxon>
        <taxon>Fulvivirga</taxon>
    </lineage>
</organism>
<keyword evidence="4" id="KW-1185">Reference proteome</keyword>
<dbReference type="AlphaFoldDB" id="A0A937FTB5"/>
<feature type="coiled-coil region" evidence="1">
    <location>
        <begin position="1"/>
        <end position="42"/>
    </location>
</feature>
<dbReference type="PANTHER" id="PTHR38434">
    <property type="entry name" value="BLL2549 PROTEIN"/>
    <property type="match status" value="1"/>
</dbReference>
<feature type="transmembrane region" description="Helical" evidence="2">
    <location>
        <begin position="504"/>
        <end position="521"/>
    </location>
</feature>
<protein>
    <submittedName>
        <fullName evidence="3">DUF2339 domain-containing protein</fullName>
    </submittedName>
</protein>
<dbReference type="Pfam" id="PF10101">
    <property type="entry name" value="DUF2339"/>
    <property type="match status" value="1"/>
</dbReference>
<proteinExistence type="predicted"/>
<feature type="transmembrane region" description="Helical" evidence="2">
    <location>
        <begin position="624"/>
        <end position="648"/>
    </location>
</feature>
<feature type="transmembrane region" description="Helical" evidence="2">
    <location>
        <begin position="263"/>
        <end position="281"/>
    </location>
</feature>
<dbReference type="PANTHER" id="PTHR38434:SF1">
    <property type="entry name" value="BLL2549 PROTEIN"/>
    <property type="match status" value="1"/>
</dbReference>
<feature type="transmembrane region" description="Helical" evidence="2">
    <location>
        <begin position="321"/>
        <end position="337"/>
    </location>
</feature>
<accession>A0A937FTB5</accession>
<keyword evidence="2" id="KW-1133">Transmembrane helix</keyword>
<feature type="transmembrane region" description="Helical" evidence="2">
    <location>
        <begin position="130"/>
        <end position="152"/>
    </location>
</feature>
<feature type="transmembrane region" description="Helical" evidence="2">
    <location>
        <begin position="716"/>
        <end position="734"/>
    </location>
</feature>
<feature type="transmembrane region" description="Helical" evidence="2">
    <location>
        <begin position="214"/>
        <end position="231"/>
    </location>
</feature>
<feature type="transmembrane region" description="Helical" evidence="2">
    <location>
        <begin position="692"/>
        <end position="711"/>
    </location>
</feature>
<comment type="caution">
    <text evidence="3">The sequence shown here is derived from an EMBL/GenBank/DDBJ whole genome shotgun (WGS) entry which is preliminary data.</text>
</comment>
<feature type="transmembrane region" description="Helical" evidence="2">
    <location>
        <begin position="190"/>
        <end position="207"/>
    </location>
</feature>
<feature type="transmembrane region" description="Helical" evidence="2">
    <location>
        <begin position="746"/>
        <end position="763"/>
    </location>
</feature>
<evidence type="ECO:0000256" key="1">
    <source>
        <dbReference type="SAM" id="Coils"/>
    </source>
</evidence>
<evidence type="ECO:0000256" key="2">
    <source>
        <dbReference type="SAM" id="Phobius"/>
    </source>
</evidence>
<keyword evidence="2" id="KW-0812">Transmembrane</keyword>
<name>A0A937FTB5_9BACT</name>
<evidence type="ECO:0000313" key="4">
    <source>
        <dbReference type="Proteomes" id="UP000614216"/>
    </source>
</evidence>
<dbReference type="RefSeq" id="WP_202854748.1">
    <property type="nucleotide sequence ID" value="NZ_JAEUGD010000004.1"/>
</dbReference>